<dbReference type="AlphaFoldDB" id="A0A0A9AA02"/>
<evidence type="ECO:0000313" key="1">
    <source>
        <dbReference type="EMBL" id="JAD45825.1"/>
    </source>
</evidence>
<accession>A0A0A9AA02</accession>
<reference evidence="1" key="2">
    <citation type="journal article" date="2015" name="Data Brief">
        <title>Shoot transcriptome of the giant reed, Arundo donax.</title>
        <authorList>
            <person name="Barrero R.A."/>
            <person name="Guerrero F.D."/>
            <person name="Moolhuijzen P."/>
            <person name="Goolsby J.A."/>
            <person name="Tidwell J."/>
            <person name="Bellgard S.E."/>
            <person name="Bellgard M.I."/>
        </authorList>
    </citation>
    <scope>NUCLEOTIDE SEQUENCE</scope>
    <source>
        <tissue evidence="1">Shoot tissue taken approximately 20 cm above the soil surface</tissue>
    </source>
</reference>
<organism evidence="1">
    <name type="scientific">Arundo donax</name>
    <name type="common">Giant reed</name>
    <name type="synonym">Donax arundinaceus</name>
    <dbReference type="NCBI Taxonomy" id="35708"/>
    <lineage>
        <taxon>Eukaryota</taxon>
        <taxon>Viridiplantae</taxon>
        <taxon>Streptophyta</taxon>
        <taxon>Embryophyta</taxon>
        <taxon>Tracheophyta</taxon>
        <taxon>Spermatophyta</taxon>
        <taxon>Magnoliopsida</taxon>
        <taxon>Liliopsida</taxon>
        <taxon>Poales</taxon>
        <taxon>Poaceae</taxon>
        <taxon>PACMAD clade</taxon>
        <taxon>Arundinoideae</taxon>
        <taxon>Arundineae</taxon>
        <taxon>Arundo</taxon>
    </lineage>
</organism>
<proteinExistence type="predicted"/>
<protein>
    <submittedName>
        <fullName evidence="1">Uncharacterized protein</fullName>
    </submittedName>
</protein>
<reference evidence="1" key="1">
    <citation type="submission" date="2014-09" db="EMBL/GenBank/DDBJ databases">
        <authorList>
            <person name="Magalhaes I.L.F."/>
            <person name="Oliveira U."/>
            <person name="Santos F.R."/>
            <person name="Vidigal T.H.D.A."/>
            <person name="Brescovit A.D."/>
            <person name="Santos A.J."/>
        </authorList>
    </citation>
    <scope>NUCLEOTIDE SEQUENCE</scope>
    <source>
        <tissue evidence="1">Shoot tissue taken approximately 20 cm above the soil surface</tissue>
    </source>
</reference>
<dbReference type="EMBL" id="GBRH01252070">
    <property type="protein sequence ID" value="JAD45825.1"/>
    <property type="molecule type" value="Transcribed_RNA"/>
</dbReference>
<sequence>MATFTMCCQFMNTNQTIRFLHSICLSQTATKPRKLIKCPLSKVA</sequence>
<name>A0A0A9AA02_ARUDO</name>